<accession>A0A4Y2KTG1</accession>
<evidence type="ECO:0000313" key="2">
    <source>
        <dbReference type="EMBL" id="GBN05472.1"/>
    </source>
</evidence>
<feature type="region of interest" description="Disordered" evidence="1">
    <location>
        <begin position="276"/>
        <end position="308"/>
    </location>
</feature>
<dbReference type="AlphaFoldDB" id="A0A4Y2KTG1"/>
<reference evidence="2 3" key="1">
    <citation type="journal article" date="2019" name="Sci. Rep.">
        <title>Orb-weaving spider Araneus ventricosus genome elucidates the spidroin gene catalogue.</title>
        <authorList>
            <person name="Kono N."/>
            <person name="Nakamura H."/>
            <person name="Ohtoshi R."/>
            <person name="Moran D.A.P."/>
            <person name="Shinohara A."/>
            <person name="Yoshida Y."/>
            <person name="Fujiwara M."/>
            <person name="Mori M."/>
            <person name="Tomita M."/>
            <person name="Arakawa K."/>
        </authorList>
    </citation>
    <scope>NUCLEOTIDE SEQUENCE [LARGE SCALE GENOMIC DNA]</scope>
</reference>
<keyword evidence="3" id="KW-1185">Reference proteome</keyword>
<gene>
    <name evidence="2" type="ORF">AVEN_240463_1</name>
</gene>
<organism evidence="2 3">
    <name type="scientific">Araneus ventricosus</name>
    <name type="common">Orbweaver spider</name>
    <name type="synonym">Epeira ventricosa</name>
    <dbReference type="NCBI Taxonomy" id="182803"/>
    <lineage>
        <taxon>Eukaryota</taxon>
        <taxon>Metazoa</taxon>
        <taxon>Ecdysozoa</taxon>
        <taxon>Arthropoda</taxon>
        <taxon>Chelicerata</taxon>
        <taxon>Arachnida</taxon>
        <taxon>Araneae</taxon>
        <taxon>Araneomorphae</taxon>
        <taxon>Entelegynae</taxon>
        <taxon>Araneoidea</taxon>
        <taxon>Araneidae</taxon>
        <taxon>Araneus</taxon>
    </lineage>
</organism>
<evidence type="ECO:0000313" key="3">
    <source>
        <dbReference type="Proteomes" id="UP000499080"/>
    </source>
</evidence>
<proteinExistence type="predicted"/>
<dbReference type="Proteomes" id="UP000499080">
    <property type="component" value="Unassembled WGS sequence"/>
</dbReference>
<protein>
    <submittedName>
        <fullName evidence="2">Uncharacterized protein</fullName>
    </submittedName>
</protein>
<sequence length="308" mass="34700">MAGSEDGEFLYLPSYLKLSETVEKALISKCNMNQEVRENAKKAFSEFKLLVLKHFEHHKSDMFRDICKEGLSYVAEKRSYADAVALPIAQNPSNTPPDNCLIVSAENFTSAEVKKILKAKINPLSAKAFPRKPFRKPLPQSLRRKAFYEPPVRQSLKDRVLDDVDCTHAPSVTPPYSSIDCDSPAGLLARHGICLFTRDARSLMKTSYSVAMVPIEPGHYSHIGLAVNLRSIWKKVKENISTSYQSARSHLREAEGTSNLETDAECMRPCNRRKKFPHFPDSSSEDKSQSLLGSRQNESYPPPLFLHL</sequence>
<comment type="caution">
    <text evidence="2">The sequence shown here is derived from an EMBL/GenBank/DDBJ whole genome shotgun (WGS) entry which is preliminary data.</text>
</comment>
<feature type="compositionally biased region" description="Polar residues" evidence="1">
    <location>
        <begin position="289"/>
        <end position="299"/>
    </location>
</feature>
<name>A0A4Y2KTG1_ARAVE</name>
<dbReference type="EMBL" id="BGPR01004971">
    <property type="protein sequence ID" value="GBN05472.1"/>
    <property type="molecule type" value="Genomic_DNA"/>
</dbReference>
<evidence type="ECO:0000256" key="1">
    <source>
        <dbReference type="SAM" id="MobiDB-lite"/>
    </source>
</evidence>
<dbReference type="OrthoDB" id="6443468at2759"/>